<keyword evidence="8" id="KW-0131">Cell cycle</keyword>
<evidence type="ECO:0000256" key="1">
    <source>
        <dbReference type="ARBA" id="ARBA00004114"/>
    </source>
</evidence>
<dbReference type="RefSeq" id="XP_002735787.1">
    <property type="nucleotide sequence ID" value="XM_002735741.1"/>
</dbReference>
<sequence>MHINEALESSRNEVQRLHAERDQYEETMKKAFMRGVCALNLEAMSMFHENEGNTENQAPNDNQGFAASAAEAASFTEHTAPQQCAPRTITSQAAVTASTLTHTVSGSVARKSAVPKTTSSGKGTRTITAKVTARPDTMRTGQASLSGVGLAPPMSSVLVERHHPVTQQTIGHATASRYPRQQQMQSSGSGVAQRKIAGQTSNKINLASPNIQTVKVVQ</sequence>
<dbReference type="PANTHER" id="PTHR28618:SF1">
    <property type="entry name" value="CENTROSOMAL PROTEIN POC5"/>
    <property type="match status" value="1"/>
</dbReference>
<protein>
    <recommendedName>
        <fullName evidence="3">Centrosomal protein POC5</fullName>
    </recommendedName>
    <alternativeName>
        <fullName evidence="9">Protein of centriole 5</fullName>
    </alternativeName>
</protein>
<keyword evidence="13" id="KW-1185">Reference proteome</keyword>
<feature type="coiled-coil region" evidence="11">
    <location>
        <begin position="7"/>
        <end position="34"/>
    </location>
</feature>
<dbReference type="Proteomes" id="UP000694865">
    <property type="component" value="Unplaced"/>
</dbReference>
<comment type="similarity">
    <text evidence="2">Belongs to the POC5 family.</text>
</comment>
<comment type="function">
    <text evidence="10">Essential for the assembly of the distal half of centrioles, required for centriole elongation. Acts as a negative regulator of centriole elongation.</text>
</comment>
<evidence type="ECO:0000256" key="6">
    <source>
        <dbReference type="ARBA" id="ARBA00023054"/>
    </source>
</evidence>
<evidence type="ECO:0000256" key="12">
    <source>
        <dbReference type="SAM" id="MobiDB-lite"/>
    </source>
</evidence>
<name>A0ABM0GRM0_SACKO</name>
<organism evidence="13 14">
    <name type="scientific">Saccoglossus kowalevskii</name>
    <name type="common">Acorn worm</name>
    <dbReference type="NCBI Taxonomy" id="10224"/>
    <lineage>
        <taxon>Eukaryota</taxon>
        <taxon>Metazoa</taxon>
        <taxon>Hemichordata</taxon>
        <taxon>Enteropneusta</taxon>
        <taxon>Harrimaniidae</taxon>
        <taxon>Saccoglossus</taxon>
    </lineage>
</organism>
<evidence type="ECO:0000256" key="8">
    <source>
        <dbReference type="ARBA" id="ARBA00023306"/>
    </source>
</evidence>
<evidence type="ECO:0000313" key="14">
    <source>
        <dbReference type="RefSeq" id="XP_002735787.1"/>
    </source>
</evidence>
<comment type="subcellular location">
    <subcellularLocation>
        <location evidence="1">Cytoplasm</location>
        <location evidence="1">Cytoskeleton</location>
        <location evidence="1">Microtubule organizing center</location>
        <location evidence="1">Centrosome</location>
        <location evidence="1">Centriole</location>
    </subcellularLocation>
</comment>
<feature type="region of interest" description="Disordered" evidence="12">
    <location>
        <begin position="183"/>
        <end position="203"/>
    </location>
</feature>
<evidence type="ECO:0000256" key="3">
    <source>
        <dbReference type="ARBA" id="ARBA00014910"/>
    </source>
</evidence>
<keyword evidence="7" id="KW-0206">Cytoskeleton</keyword>
<proteinExistence type="inferred from homology"/>
<dbReference type="PANTHER" id="PTHR28618">
    <property type="entry name" value="CENTROSOMAL PROTEIN POC5"/>
    <property type="match status" value="1"/>
</dbReference>
<evidence type="ECO:0000256" key="10">
    <source>
        <dbReference type="ARBA" id="ARBA00049959"/>
    </source>
</evidence>
<reference evidence="14" key="1">
    <citation type="submission" date="2025-08" db="UniProtKB">
        <authorList>
            <consortium name="RefSeq"/>
        </authorList>
    </citation>
    <scope>IDENTIFICATION</scope>
    <source>
        <tissue evidence="14">Testes</tissue>
    </source>
</reference>
<evidence type="ECO:0000256" key="7">
    <source>
        <dbReference type="ARBA" id="ARBA00023212"/>
    </source>
</evidence>
<keyword evidence="4" id="KW-0963">Cytoplasm</keyword>
<gene>
    <name evidence="14" type="primary">LOC100378223</name>
</gene>
<evidence type="ECO:0000256" key="4">
    <source>
        <dbReference type="ARBA" id="ARBA00022490"/>
    </source>
</evidence>
<feature type="compositionally biased region" description="Polar residues" evidence="12">
    <location>
        <begin position="115"/>
        <end position="128"/>
    </location>
</feature>
<evidence type="ECO:0000256" key="9">
    <source>
        <dbReference type="ARBA" id="ARBA00031694"/>
    </source>
</evidence>
<dbReference type="InterPro" id="IPR033351">
    <property type="entry name" value="POC5"/>
</dbReference>
<accession>A0ABM0GRM0</accession>
<feature type="region of interest" description="Disordered" evidence="12">
    <location>
        <begin position="108"/>
        <end position="128"/>
    </location>
</feature>
<keyword evidence="5" id="KW-0677">Repeat</keyword>
<dbReference type="GeneID" id="100378223"/>
<evidence type="ECO:0000256" key="5">
    <source>
        <dbReference type="ARBA" id="ARBA00022737"/>
    </source>
</evidence>
<evidence type="ECO:0000313" key="13">
    <source>
        <dbReference type="Proteomes" id="UP000694865"/>
    </source>
</evidence>
<keyword evidence="6 11" id="KW-0175">Coiled coil</keyword>
<evidence type="ECO:0000256" key="2">
    <source>
        <dbReference type="ARBA" id="ARBA00010411"/>
    </source>
</evidence>
<evidence type="ECO:0000256" key="11">
    <source>
        <dbReference type="SAM" id="Coils"/>
    </source>
</evidence>